<dbReference type="KEGG" id="acht:bsdcttw_09620"/>
<dbReference type="EMBL" id="AP023368">
    <property type="protein sequence ID" value="BCJ97921.1"/>
    <property type="molecule type" value="Genomic_DNA"/>
</dbReference>
<dbReference type="PANTHER" id="PTHR48098">
    <property type="entry name" value="ENTEROCHELIN ESTERASE-RELATED"/>
    <property type="match status" value="1"/>
</dbReference>
<reference evidence="1 2" key="2">
    <citation type="submission" date="2020-08" db="EMBL/GenBank/DDBJ databases">
        <authorList>
            <person name="Ueki A."/>
            <person name="Tonouchi A."/>
        </authorList>
    </citation>
    <scope>NUCLEOTIDE SEQUENCE [LARGE SCALE GENOMIC DNA]</scope>
    <source>
        <strain evidence="1 2">CTTW</strain>
    </source>
</reference>
<dbReference type="GO" id="GO:0016747">
    <property type="term" value="F:acyltransferase activity, transferring groups other than amino-acyl groups"/>
    <property type="evidence" value="ECO:0007669"/>
    <property type="project" value="TreeGrafter"/>
</dbReference>
<proteinExistence type="predicted"/>
<organism evidence="1 2">
    <name type="scientific">Anaerocolumna chitinilytica</name>
    <dbReference type="NCBI Taxonomy" id="1727145"/>
    <lineage>
        <taxon>Bacteria</taxon>
        <taxon>Bacillati</taxon>
        <taxon>Bacillota</taxon>
        <taxon>Clostridia</taxon>
        <taxon>Lachnospirales</taxon>
        <taxon>Lachnospiraceae</taxon>
        <taxon>Anaerocolumna</taxon>
    </lineage>
</organism>
<name>A0A7I8DKV7_9FIRM</name>
<dbReference type="InterPro" id="IPR000801">
    <property type="entry name" value="Esterase-like"/>
</dbReference>
<dbReference type="InterPro" id="IPR050583">
    <property type="entry name" value="Mycobacterial_A85_antigen"/>
</dbReference>
<dbReference type="PANTHER" id="PTHR48098:SF1">
    <property type="entry name" value="DIACYLGLYCEROL ACYLTRANSFERASE_MYCOLYLTRANSFERASE AG85A"/>
    <property type="match status" value="1"/>
</dbReference>
<dbReference type="SUPFAM" id="SSF53474">
    <property type="entry name" value="alpha/beta-Hydrolases"/>
    <property type="match status" value="1"/>
</dbReference>
<accession>A0A7I8DKV7</accession>
<dbReference type="RefSeq" id="WP_185258292.1">
    <property type="nucleotide sequence ID" value="NZ_AP023368.1"/>
</dbReference>
<gene>
    <name evidence="1" type="primary">xynC</name>
    <name evidence="1" type="ORF">bsdcttw_09620</name>
</gene>
<dbReference type="Pfam" id="PF00756">
    <property type="entry name" value="Esterase"/>
    <property type="match status" value="1"/>
</dbReference>
<protein>
    <submittedName>
        <fullName evidence="1">Alpha-xylosidase</fullName>
    </submittedName>
</protein>
<reference evidence="1 2" key="1">
    <citation type="submission" date="2020-08" db="EMBL/GenBank/DDBJ databases">
        <title>Draft genome sequencing of an Anaerocolumna strain isolated from anoxic soil subjected to BSD treatment.</title>
        <authorList>
            <person name="Uek A."/>
            <person name="Tonouchi A."/>
        </authorList>
    </citation>
    <scope>NUCLEOTIDE SEQUENCE [LARGE SCALE GENOMIC DNA]</scope>
    <source>
        <strain evidence="1 2">CTTW</strain>
    </source>
</reference>
<dbReference type="InterPro" id="IPR029058">
    <property type="entry name" value="AB_hydrolase_fold"/>
</dbReference>
<dbReference type="Proteomes" id="UP000515703">
    <property type="component" value="Chromosome"/>
</dbReference>
<dbReference type="AlphaFoldDB" id="A0A7I8DKV7"/>
<evidence type="ECO:0000313" key="1">
    <source>
        <dbReference type="EMBL" id="BCJ97921.1"/>
    </source>
</evidence>
<keyword evidence="2" id="KW-1185">Reference proteome</keyword>
<evidence type="ECO:0000313" key="2">
    <source>
        <dbReference type="Proteomes" id="UP000515703"/>
    </source>
</evidence>
<dbReference type="Gene3D" id="3.40.50.1820">
    <property type="entry name" value="alpha/beta hydrolase"/>
    <property type="match status" value="1"/>
</dbReference>
<sequence>MSLAEITFMSGCLKRMVTFKALIPNERGFLPGEERSFSTEKHRTLYLLHGYSGDCSDYLMNTNISFLSAVNNLAVIFPSGENSFYLEDADKGEDYSRFIGEELINYTRSLFHLSDSKEDTYIGGYSMGGYGAMINGLRYADTFSRIISLSGAYIELGIADEIKFLPDGISDEKYQNRIFGAPDKLRKSDKDPRYCIEALEEKKKEMPEIYLVCGEQDFLIEPNRKLHQFLAEKEIPHYYEEGEGVHNWAYWNKHLEASVAWLLDQKGI</sequence>